<dbReference type="InterPro" id="IPR049254">
    <property type="entry name" value="Phage_tail_terminator"/>
</dbReference>
<keyword evidence="2" id="KW-1185">Reference proteome</keyword>
<name>A0ABS6E2C2_9FIRM</name>
<dbReference type="Pfam" id="PF20765">
    <property type="entry name" value="Phage_tail_terminator_8"/>
    <property type="match status" value="1"/>
</dbReference>
<comment type="caution">
    <text evidence="1">The sequence shown here is derived from an EMBL/GenBank/DDBJ whole genome shotgun (WGS) entry which is preliminary data.</text>
</comment>
<gene>
    <name evidence="1" type="ORF">KQI42_00095</name>
</gene>
<dbReference type="RefSeq" id="WP_216515559.1">
    <property type="nucleotide sequence ID" value="NZ_JAHLPM010000001.1"/>
</dbReference>
<dbReference type="EMBL" id="JAHLPM010000001">
    <property type="protein sequence ID" value="MBU5436388.1"/>
    <property type="molecule type" value="Genomic_DNA"/>
</dbReference>
<evidence type="ECO:0000313" key="1">
    <source>
        <dbReference type="EMBL" id="MBU5436388.1"/>
    </source>
</evidence>
<evidence type="ECO:0008006" key="3">
    <source>
        <dbReference type="Google" id="ProtNLM"/>
    </source>
</evidence>
<accession>A0ABS6E2C2</accession>
<reference evidence="1 2" key="1">
    <citation type="submission" date="2021-06" db="EMBL/GenBank/DDBJ databases">
        <authorList>
            <person name="Sun Q."/>
            <person name="Li D."/>
        </authorList>
    </citation>
    <scope>NUCLEOTIDE SEQUENCE [LARGE SCALE GENOMIC DNA]</scope>
    <source>
        <strain evidence="1 2">MSJ-40</strain>
    </source>
</reference>
<evidence type="ECO:0000313" key="2">
    <source>
        <dbReference type="Proteomes" id="UP000749471"/>
    </source>
</evidence>
<proteinExistence type="predicted"/>
<protein>
    <recommendedName>
        <fullName evidence="3">Phage protein</fullName>
    </recommendedName>
</protein>
<organism evidence="1 2">
    <name type="scientific">Tissierella simiarum</name>
    <dbReference type="NCBI Taxonomy" id="2841534"/>
    <lineage>
        <taxon>Bacteria</taxon>
        <taxon>Bacillati</taxon>
        <taxon>Bacillota</taxon>
        <taxon>Tissierellia</taxon>
        <taxon>Tissierellales</taxon>
        <taxon>Tissierellaceae</taxon>
        <taxon>Tissierella</taxon>
    </lineage>
</organism>
<dbReference type="Proteomes" id="UP000749471">
    <property type="component" value="Unassembled WGS sequence"/>
</dbReference>
<sequence>MKGITLNDLKKEIIKKIELFKDEDTKVYDGLVKEEFEKPCFFIENVKGNQAKQLGNRYKRKQIFKISYFPKQGDSISEEMLRVAETLYDELEHIRLEEITIMGQDMSYEIIDNVLHFSIDYTFYIVKENLEVPIMEKLYQKGEVKDDQ</sequence>